<evidence type="ECO:0000256" key="1">
    <source>
        <dbReference type="SAM" id="SignalP"/>
    </source>
</evidence>
<comment type="caution">
    <text evidence="4">The sequence shown here is derived from an EMBL/GenBank/DDBJ whole genome shotgun (WGS) entry which is preliminary data.</text>
</comment>
<dbReference type="InterPro" id="IPR036928">
    <property type="entry name" value="AS_sf"/>
</dbReference>
<protein>
    <submittedName>
        <fullName evidence="4">Amidase signature domain protein</fullName>
    </submittedName>
</protein>
<dbReference type="STRING" id="1081102.A0A162LCB4"/>
<proteinExistence type="predicted"/>
<dbReference type="EMBL" id="AZHD01000001">
    <property type="protein sequence ID" value="OAA68564.1"/>
    <property type="molecule type" value="Genomic_DNA"/>
</dbReference>
<dbReference type="PANTHER" id="PTHR46310:SF7">
    <property type="entry name" value="AMIDASE 1"/>
    <property type="match status" value="1"/>
</dbReference>
<dbReference type="SUPFAM" id="SSF75304">
    <property type="entry name" value="Amidase signature (AS) enzymes"/>
    <property type="match status" value="1"/>
</dbReference>
<organism evidence="4 5">
    <name type="scientific">Niveomyces insectorum RCEF 264</name>
    <dbReference type="NCBI Taxonomy" id="1081102"/>
    <lineage>
        <taxon>Eukaryota</taxon>
        <taxon>Fungi</taxon>
        <taxon>Dikarya</taxon>
        <taxon>Ascomycota</taxon>
        <taxon>Pezizomycotina</taxon>
        <taxon>Sordariomycetes</taxon>
        <taxon>Hypocreomycetidae</taxon>
        <taxon>Hypocreales</taxon>
        <taxon>Cordycipitaceae</taxon>
        <taxon>Niveomyces</taxon>
    </lineage>
</organism>
<feature type="chain" id="PRO_5007837077" evidence="1">
    <location>
        <begin position="23"/>
        <end position="689"/>
    </location>
</feature>
<dbReference type="InterPro" id="IPR058329">
    <property type="entry name" value="Arp1_N"/>
</dbReference>
<dbReference type="Proteomes" id="UP000076874">
    <property type="component" value="Unassembled WGS sequence"/>
</dbReference>
<dbReference type="AlphaFoldDB" id="A0A162LCB4"/>
<keyword evidence="5" id="KW-1185">Reference proteome</keyword>
<feature type="domain" description="Scytalone dehydratase-like protein Arp1 N-terminal" evidence="3">
    <location>
        <begin position="88"/>
        <end position="204"/>
    </location>
</feature>
<gene>
    <name evidence="4" type="ORF">SPI_00759</name>
</gene>
<dbReference type="Pfam" id="PF01425">
    <property type="entry name" value="Amidase"/>
    <property type="match status" value="1"/>
</dbReference>
<feature type="domain" description="Amidase" evidence="2">
    <location>
        <begin position="259"/>
        <end position="425"/>
    </location>
</feature>
<evidence type="ECO:0000259" key="2">
    <source>
        <dbReference type="Pfam" id="PF01425"/>
    </source>
</evidence>
<name>A0A162LCB4_9HYPO</name>
<reference evidence="4 5" key="1">
    <citation type="journal article" date="2016" name="Genome Biol. Evol.">
        <title>Divergent and convergent evolution of fungal pathogenicity.</title>
        <authorList>
            <person name="Shang Y."/>
            <person name="Xiao G."/>
            <person name="Zheng P."/>
            <person name="Cen K."/>
            <person name="Zhan S."/>
            <person name="Wang C."/>
        </authorList>
    </citation>
    <scope>NUCLEOTIDE SEQUENCE [LARGE SCALE GENOMIC DNA]</scope>
    <source>
        <strain evidence="4 5">RCEF 264</strain>
    </source>
</reference>
<dbReference type="Gene3D" id="3.90.1300.10">
    <property type="entry name" value="Amidase signature (AS) domain"/>
    <property type="match status" value="1"/>
</dbReference>
<sequence>MAQRSLLGLVKVALFAAVCTRAQPPASSAPSLTILNKVDDGAFTFTLTTSNFSVNTDDFWTGTYYVPPERDLAPVAVYETQTPPLLGHLGSETAFPFTVLVTDASVVTGDVLRQLVATYSEDDVFNAGFLKGVQIIATQTQPCSLDGSAIEYLETLGVQVLVVSADVATVSNSAVFNTTVVPVTGSIPPGPYVAQLAACGALSLRKVFALFSDYQGAFYNGVTANDDGSYSALSIWNTEQHSALIPVPSRLYTSMLDATVYPLAGLRFALKDLMPVRGLILTGGSRAYARLYDTPANQTSPAIAHLLSLGAVLVGRSKLTTFAFGAYAYQTMDYSYSWNIRGDGFMGLSASSFGSAAAIAAYNQLDFSVGSDTLGSVRNPADRAGVYGIRPSWGAIDLTSVIPSSTSMDTLGVMARSASVVHKVMGSWQIAEKSPLESGNFTLPKKIFYPVEWFPVNTTAAQTVIDTWLGNMTMAMGMEIVPQNVTALFQETVGSNNTLADYTSNFALLTNYDNWHLFGKQFVADYQSRFQGRWPEADNEVLAAWRLAQTLVPSNKTEIEATMATFTEFFNSKVVPYDNQTCTEGFWVYQIEDTGGGVPEYRDVLDYDYFPPFTPMRAASIAPFARLVDVTVPIGVVPYDSVISLREEELVITLNFVAHQGCDAVLMEFLTACEAAGFCKPVTTGSTAW</sequence>
<accession>A0A162LCB4</accession>
<evidence type="ECO:0000313" key="5">
    <source>
        <dbReference type="Proteomes" id="UP000076874"/>
    </source>
</evidence>
<evidence type="ECO:0000259" key="3">
    <source>
        <dbReference type="Pfam" id="PF26053"/>
    </source>
</evidence>
<dbReference type="Pfam" id="PF26053">
    <property type="entry name" value="DUF8016"/>
    <property type="match status" value="1"/>
</dbReference>
<evidence type="ECO:0000313" key="4">
    <source>
        <dbReference type="EMBL" id="OAA68564.1"/>
    </source>
</evidence>
<keyword evidence="1" id="KW-0732">Signal</keyword>
<dbReference type="InterPro" id="IPR023631">
    <property type="entry name" value="Amidase_dom"/>
</dbReference>
<feature type="signal peptide" evidence="1">
    <location>
        <begin position="1"/>
        <end position="22"/>
    </location>
</feature>
<dbReference type="PANTHER" id="PTHR46310">
    <property type="entry name" value="AMIDASE 1"/>
    <property type="match status" value="1"/>
</dbReference>
<dbReference type="OrthoDB" id="5423360at2759"/>